<dbReference type="AlphaFoldDB" id="A0AAV9PP04"/>
<organism evidence="2 3">
    <name type="scientific">Saxophila tyrrhenica</name>
    <dbReference type="NCBI Taxonomy" id="1690608"/>
    <lineage>
        <taxon>Eukaryota</taxon>
        <taxon>Fungi</taxon>
        <taxon>Dikarya</taxon>
        <taxon>Ascomycota</taxon>
        <taxon>Pezizomycotina</taxon>
        <taxon>Dothideomycetes</taxon>
        <taxon>Dothideomycetidae</taxon>
        <taxon>Mycosphaerellales</taxon>
        <taxon>Extremaceae</taxon>
        <taxon>Saxophila</taxon>
    </lineage>
</organism>
<dbReference type="EMBL" id="JAVRRT010000002">
    <property type="protein sequence ID" value="KAK5174758.1"/>
    <property type="molecule type" value="Genomic_DNA"/>
</dbReference>
<keyword evidence="3" id="KW-1185">Reference proteome</keyword>
<dbReference type="Pfam" id="PF13472">
    <property type="entry name" value="Lipase_GDSL_2"/>
    <property type="match status" value="1"/>
</dbReference>
<accession>A0AAV9PP04</accession>
<dbReference type="PANTHER" id="PTHR14209">
    <property type="entry name" value="ISOAMYL ACETATE-HYDROLYZING ESTERASE 1"/>
    <property type="match status" value="1"/>
</dbReference>
<gene>
    <name evidence="2" type="ORF">LTR77_001841</name>
</gene>
<dbReference type="PANTHER" id="PTHR14209:SF19">
    <property type="entry name" value="ISOAMYL ACETATE-HYDROLYZING ESTERASE 1 HOMOLOG"/>
    <property type="match status" value="1"/>
</dbReference>
<dbReference type="Gene3D" id="3.40.50.1110">
    <property type="entry name" value="SGNH hydrolase"/>
    <property type="match status" value="1"/>
</dbReference>
<proteinExistence type="predicted"/>
<comment type="caution">
    <text evidence="2">The sequence shown here is derived from an EMBL/GenBank/DDBJ whole genome shotgun (WGS) entry which is preliminary data.</text>
</comment>
<evidence type="ECO:0000313" key="2">
    <source>
        <dbReference type="EMBL" id="KAK5174758.1"/>
    </source>
</evidence>
<feature type="domain" description="SGNH hydrolase-type esterase" evidence="1">
    <location>
        <begin position="6"/>
        <end position="233"/>
    </location>
</feature>
<dbReference type="InterPro" id="IPR036514">
    <property type="entry name" value="SGNH_hydro_sf"/>
</dbReference>
<name>A0AAV9PP04_9PEZI</name>
<protein>
    <recommendedName>
        <fullName evidence="1">SGNH hydrolase-type esterase domain-containing protein</fullName>
    </recommendedName>
</protein>
<dbReference type="InterPro" id="IPR045136">
    <property type="entry name" value="Iah1-like"/>
</dbReference>
<dbReference type="CDD" id="cd01838">
    <property type="entry name" value="Isoamyl_acetate_hydrolase_like"/>
    <property type="match status" value="1"/>
</dbReference>
<dbReference type="SUPFAM" id="SSF52266">
    <property type="entry name" value="SGNH hydrolase"/>
    <property type="match status" value="1"/>
</dbReference>
<dbReference type="InterPro" id="IPR013830">
    <property type="entry name" value="SGNH_hydro"/>
</dbReference>
<evidence type="ECO:0000259" key="1">
    <source>
        <dbReference type="Pfam" id="PF13472"/>
    </source>
</evidence>
<reference evidence="2 3" key="1">
    <citation type="submission" date="2023-08" db="EMBL/GenBank/DDBJ databases">
        <title>Black Yeasts Isolated from many extreme environments.</title>
        <authorList>
            <person name="Coleine C."/>
            <person name="Stajich J.E."/>
            <person name="Selbmann L."/>
        </authorList>
    </citation>
    <scope>NUCLEOTIDE SEQUENCE [LARGE SCALE GENOMIC DNA]</scope>
    <source>
        <strain evidence="2 3">CCFEE 5935</strain>
    </source>
</reference>
<dbReference type="RefSeq" id="XP_064663427.1">
    <property type="nucleotide sequence ID" value="XM_064799100.1"/>
</dbReference>
<dbReference type="GeneID" id="89923188"/>
<dbReference type="Proteomes" id="UP001337655">
    <property type="component" value="Unassembled WGS sequence"/>
</dbReference>
<sequence>MDQFILFGDSITQQAFSQDTPPRHREPSGFFGPALADAYARKLDIINRGLSGYNTRQALQVLPQVVPTLQQARVRFLTIFFGANDARLPNTYPDPQQHVPLEEFRSNLKAIVSHPCLLEHKDIRIILITPPPVHERTALNADRIREPNREPVLRRTAAATATYAQAVRELGDEMNLPVLDLWSAMMDRAGYHDNGVDDRLVPGSVANADDHANAVLESFLHDGLHFTRAAYRVLYDGMMDLIQENWPDQTPDALPFVLPRWDDQEAWKEARGSVL</sequence>
<evidence type="ECO:0000313" key="3">
    <source>
        <dbReference type="Proteomes" id="UP001337655"/>
    </source>
</evidence>